<dbReference type="PANTHER" id="PTHR21569:SF1">
    <property type="entry name" value="SMALL RIBOSOMAL SUBUNIT PROTEIN US9M"/>
    <property type="match status" value="1"/>
</dbReference>
<dbReference type="RefSeq" id="WP_074930927.1">
    <property type="nucleotide sequence ID" value="NZ_FORI01000003.1"/>
</dbReference>
<keyword evidence="3 5" id="KW-0687">Ribonucleoprotein</keyword>
<dbReference type="GO" id="GO:0006412">
    <property type="term" value="P:translation"/>
    <property type="evidence" value="ECO:0007669"/>
    <property type="project" value="UniProtKB-UniRule"/>
</dbReference>
<evidence type="ECO:0000256" key="5">
    <source>
        <dbReference type="HAMAP-Rule" id="MF_00532"/>
    </source>
</evidence>
<gene>
    <name evidence="5" type="primary">rpsI</name>
    <name evidence="7" type="ORF">SAMN04487775_10372</name>
</gene>
<dbReference type="PANTHER" id="PTHR21569">
    <property type="entry name" value="RIBOSOMAL PROTEIN S9"/>
    <property type="match status" value="1"/>
</dbReference>
<evidence type="ECO:0000256" key="6">
    <source>
        <dbReference type="RuleBase" id="RU003815"/>
    </source>
</evidence>
<evidence type="ECO:0000313" key="8">
    <source>
        <dbReference type="Proteomes" id="UP000182737"/>
    </source>
</evidence>
<dbReference type="Proteomes" id="UP000182737">
    <property type="component" value="Unassembled WGS sequence"/>
</dbReference>
<proteinExistence type="inferred from homology"/>
<dbReference type="Gene3D" id="3.30.230.10">
    <property type="match status" value="1"/>
</dbReference>
<dbReference type="GO" id="GO:0003723">
    <property type="term" value="F:RNA binding"/>
    <property type="evidence" value="ECO:0007669"/>
    <property type="project" value="TreeGrafter"/>
</dbReference>
<dbReference type="InterPro" id="IPR014721">
    <property type="entry name" value="Ribsml_uS5_D2-typ_fold_subgr"/>
</dbReference>
<dbReference type="AlphaFoldDB" id="A0A1I3JJM5"/>
<dbReference type="GO" id="GO:0003735">
    <property type="term" value="F:structural constituent of ribosome"/>
    <property type="evidence" value="ECO:0007669"/>
    <property type="project" value="InterPro"/>
</dbReference>
<dbReference type="FunFam" id="3.30.230.10:FF:000001">
    <property type="entry name" value="30S ribosomal protein S9"/>
    <property type="match status" value="1"/>
</dbReference>
<evidence type="ECO:0000256" key="2">
    <source>
        <dbReference type="ARBA" id="ARBA00022980"/>
    </source>
</evidence>
<keyword evidence="8" id="KW-1185">Reference proteome</keyword>
<dbReference type="InterPro" id="IPR000754">
    <property type="entry name" value="Ribosomal_uS9"/>
</dbReference>
<dbReference type="InterPro" id="IPR020568">
    <property type="entry name" value="Ribosomal_Su5_D2-typ_SF"/>
</dbReference>
<dbReference type="NCBIfam" id="NF001099">
    <property type="entry name" value="PRK00132.1"/>
    <property type="match status" value="1"/>
</dbReference>
<dbReference type="GO" id="GO:0022627">
    <property type="term" value="C:cytosolic small ribosomal subunit"/>
    <property type="evidence" value="ECO:0007669"/>
    <property type="project" value="TreeGrafter"/>
</dbReference>
<evidence type="ECO:0000256" key="4">
    <source>
        <dbReference type="ARBA" id="ARBA00035259"/>
    </source>
</evidence>
<evidence type="ECO:0000313" key="7">
    <source>
        <dbReference type="EMBL" id="SFI60384.1"/>
    </source>
</evidence>
<dbReference type="OrthoDB" id="9803965at2"/>
<protein>
    <recommendedName>
        <fullName evidence="4 5">Small ribosomal subunit protein uS9</fullName>
    </recommendedName>
</protein>
<dbReference type="SUPFAM" id="SSF54211">
    <property type="entry name" value="Ribosomal protein S5 domain 2-like"/>
    <property type="match status" value="1"/>
</dbReference>
<dbReference type="PROSITE" id="PS00360">
    <property type="entry name" value="RIBOSOMAL_S9"/>
    <property type="match status" value="1"/>
</dbReference>
<name>A0A1I3JJM5_9SPIR</name>
<evidence type="ECO:0000256" key="1">
    <source>
        <dbReference type="ARBA" id="ARBA00005251"/>
    </source>
</evidence>
<dbReference type="InterPro" id="IPR023035">
    <property type="entry name" value="Ribosomal_uS9_bac/plastid"/>
</dbReference>
<evidence type="ECO:0000256" key="3">
    <source>
        <dbReference type="ARBA" id="ARBA00023274"/>
    </source>
</evidence>
<dbReference type="InterPro" id="IPR020574">
    <property type="entry name" value="Ribosomal_uS9_CS"/>
</dbReference>
<comment type="similarity">
    <text evidence="1 5 6">Belongs to the universal ribosomal protein uS9 family.</text>
</comment>
<accession>A0A1I3JJM5</accession>
<reference evidence="8" key="1">
    <citation type="submission" date="2016-10" db="EMBL/GenBank/DDBJ databases">
        <authorList>
            <person name="Varghese N."/>
            <person name="Submissions S."/>
        </authorList>
    </citation>
    <scope>NUCLEOTIDE SEQUENCE [LARGE SCALE GENOMIC DNA]</scope>
    <source>
        <strain evidence="8">XBD1002</strain>
    </source>
</reference>
<organism evidence="7 8">
    <name type="scientific">Treponema bryantii</name>
    <dbReference type="NCBI Taxonomy" id="163"/>
    <lineage>
        <taxon>Bacteria</taxon>
        <taxon>Pseudomonadati</taxon>
        <taxon>Spirochaetota</taxon>
        <taxon>Spirochaetia</taxon>
        <taxon>Spirochaetales</taxon>
        <taxon>Treponemataceae</taxon>
        <taxon>Treponema</taxon>
    </lineage>
</organism>
<dbReference type="Pfam" id="PF00380">
    <property type="entry name" value="Ribosomal_S9"/>
    <property type="match status" value="1"/>
</dbReference>
<sequence>MVKNIAIGTGRRKTAVARVFVRDGSGKIVVNGKDVKEYFVTAEQIQIVQQPLLVTSMNTKYDVLINVQGGGMNGQAAACLHGISRALVQIDPDARTSLKANGYLTRDSRMVERKKYGQKGARRRFQFSKR</sequence>
<keyword evidence="2 5" id="KW-0689">Ribosomal protein</keyword>
<dbReference type="EMBL" id="FORI01000003">
    <property type="protein sequence ID" value="SFI60384.1"/>
    <property type="molecule type" value="Genomic_DNA"/>
</dbReference>
<dbReference type="HAMAP" id="MF_00532_B">
    <property type="entry name" value="Ribosomal_uS9_B"/>
    <property type="match status" value="1"/>
</dbReference>